<organism evidence="1 2">
    <name type="scientific">Flavobacterium helocola</name>
    <dbReference type="NCBI Taxonomy" id="3139139"/>
    <lineage>
        <taxon>Bacteria</taxon>
        <taxon>Pseudomonadati</taxon>
        <taxon>Bacteroidota</taxon>
        <taxon>Flavobacteriia</taxon>
        <taxon>Flavobacteriales</taxon>
        <taxon>Flavobacteriaceae</taxon>
        <taxon>Flavobacterium</taxon>
    </lineage>
</organism>
<dbReference type="Proteomes" id="UP001393056">
    <property type="component" value="Unassembled WGS sequence"/>
</dbReference>
<evidence type="ECO:0000313" key="1">
    <source>
        <dbReference type="EMBL" id="MEL1248587.1"/>
    </source>
</evidence>
<proteinExistence type="predicted"/>
<dbReference type="EMBL" id="JBBYHT010000005">
    <property type="protein sequence ID" value="MEL1248587.1"/>
    <property type="molecule type" value="Genomic_DNA"/>
</dbReference>
<comment type="caution">
    <text evidence="1">The sequence shown here is derived from an EMBL/GenBank/DDBJ whole genome shotgun (WGS) entry which is preliminary data.</text>
</comment>
<gene>
    <name evidence="1" type="ORF">AAEO58_11080</name>
</gene>
<reference evidence="1 2" key="1">
    <citation type="submission" date="2024-04" db="EMBL/GenBank/DDBJ databases">
        <title>Flavobacterium sp. DGU41 16S ribosomal RNA gene Genome sequencing and assembly.</title>
        <authorList>
            <person name="Park S."/>
        </authorList>
    </citation>
    <scope>NUCLEOTIDE SEQUENCE [LARGE SCALE GENOMIC DNA]</scope>
    <source>
        <strain evidence="1 2">DGU41</strain>
    </source>
</reference>
<dbReference type="RefSeq" id="WP_341683441.1">
    <property type="nucleotide sequence ID" value="NZ_JBBYHT010000005.1"/>
</dbReference>
<evidence type="ECO:0000313" key="2">
    <source>
        <dbReference type="Proteomes" id="UP001393056"/>
    </source>
</evidence>
<dbReference type="Pfam" id="PF13585">
    <property type="entry name" value="CHU_C"/>
    <property type="match status" value="1"/>
</dbReference>
<accession>A0ABU9IA00</accession>
<name>A0ABU9IA00_9FLAO</name>
<sequence length="636" mass="65667">TTATQTINVQDTTAPVVTGTITPATAEGCSATAAPAAVTTVSALEGLGLTIADACTPDATLVVTSADTSVGTCPIVVTRTYTITDACGNFTTATQTINIQDTTAPVVTGTIPVATAQGCSASAAPSPVSTVVALEVLFGISVSDTCTSDATLVVTSTDTSAGTCPIVVTRTYTITDACGNFTTATQTINVQDTTAPVVTGTITPATAEGCSATAAPAAVTTVTALEGMGLTIADACTSDATLVVTSADTSVGTCPIVVTRTYTITDACGNFTTATQTINVQDTTAPVVTGTITPATAEGCSATAAPAAVTTVAALEGMGLTIADACTSDATLVVTSTDTSAGTCPIVVTRTYTITDACGNFTTATQTINVQDTTAPVFLGNMPSDLVLECSDLIPTVPTLIAADNCSIATVVFDEQRVDGSCANNYELFRTWTATDACGNETSYTQIIDVQDTTGPVFVETLPEDAYANCDGIPVAPTLTAIDNCGTATVTYTETEVEGDCSNRYSLIREWTATDECGNQTTHTQTVYLACYVTVYNAVSANGDGSNDVFLIEGIECYPNNTIEIYNRWGVLVYESNGYNNTDKSFKGYSEGRTTISPNQLLPTGTYFYILKYEYDLYGTNQQNIEKAGYLYLQSN</sequence>
<feature type="non-terminal residue" evidence="1">
    <location>
        <position position="1"/>
    </location>
</feature>
<protein>
    <submittedName>
        <fullName evidence="1">Gliding motility-associated C-terminal domain-containing protein</fullName>
    </submittedName>
</protein>
<keyword evidence="2" id="KW-1185">Reference proteome</keyword>